<reference evidence="2" key="1">
    <citation type="submission" date="2019-12" db="EMBL/GenBank/DDBJ databases">
        <title>Genome sequencing and annotation of Brassica cretica.</title>
        <authorList>
            <person name="Studholme D.J."/>
            <person name="Sarris P."/>
        </authorList>
    </citation>
    <scope>NUCLEOTIDE SEQUENCE</scope>
    <source>
        <strain evidence="2">PFS-109/04</strain>
        <tissue evidence="2">Leaf</tissue>
    </source>
</reference>
<feature type="region of interest" description="Disordered" evidence="1">
    <location>
        <begin position="191"/>
        <end position="265"/>
    </location>
</feature>
<accession>A0A8S9NBT3</accession>
<feature type="region of interest" description="Disordered" evidence="1">
    <location>
        <begin position="303"/>
        <end position="326"/>
    </location>
</feature>
<feature type="compositionally biased region" description="Basic and acidic residues" evidence="1">
    <location>
        <begin position="191"/>
        <end position="201"/>
    </location>
</feature>
<name>A0A8S9NBT3_BRACR</name>
<feature type="compositionally biased region" description="Polar residues" evidence="1">
    <location>
        <begin position="317"/>
        <end position="326"/>
    </location>
</feature>
<evidence type="ECO:0000256" key="1">
    <source>
        <dbReference type="SAM" id="MobiDB-lite"/>
    </source>
</evidence>
<proteinExistence type="predicted"/>
<dbReference type="Proteomes" id="UP000712600">
    <property type="component" value="Unassembled WGS sequence"/>
</dbReference>
<dbReference type="EMBL" id="QGKX02001621">
    <property type="protein sequence ID" value="KAF3501422.1"/>
    <property type="molecule type" value="Genomic_DNA"/>
</dbReference>
<sequence>MVILESFEVNQHHVAEVIPVLLKSGQSASREEAVEEMKDCRSISQHWCRSTVMPEYGLNQHARAEILDLVIDNLDMRELHRRVDENAWTNVVSTFRKSSVASLRSDRAERTLGHYVATELWLELGCYATTERNTRSDIKTAFLNKFLYEATATREKEKNDKWDRFLASSDEEYMIPIQLLDDIMAKRDEQHVSGELSKVEEAGTEDATSTYTDSRTSTSTDSRTSTSTGGTTSTSIDDTTSMLTDSTTSSPIDSTTSTSTNSTTSMSIDDIEKKITMEDFLDLEEFFELEEWLEDMDHNLKKKLDDDQHTSGGDLETSPTASIDRH</sequence>
<evidence type="ECO:0000313" key="2">
    <source>
        <dbReference type="EMBL" id="KAF3501422.1"/>
    </source>
</evidence>
<organism evidence="2 3">
    <name type="scientific">Brassica cretica</name>
    <name type="common">Mustard</name>
    <dbReference type="NCBI Taxonomy" id="69181"/>
    <lineage>
        <taxon>Eukaryota</taxon>
        <taxon>Viridiplantae</taxon>
        <taxon>Streptophyta</taxon>
        <taxon>Embryophyta</taxon>
        <taxon>Tracheophyta</taxon>
        <taxon>Spermatophyta</taxon>
        <taxon>Magnoliopsida</taxon>
        <taxon>eudicotyledons</taxon>
        <taxon>Gunneridae</taxon>
        <taxon>Pentapetalae</taxon>
        <taxon>rosids</taxon>
        <taxon>malvids</taxon>
        <taxon>Brassicales</taxon>
        <taxon>Brassicaceae</taxon>
        <taxon>Brassiceae</taxon>
        <taxon>Brassica</taxon>
    </lineage>
</organism>
<protein>
    <submittedName>
        <fullName evidence="2">Uncharacterized protein</fullName>
    </submittedName>
</protein>
<feature type="compositionally biased region" description="Low complexity" evidence="1">
    <location>
        <begin position="208"/>
        <end position="265"/>
    </location>
</feature>
<comment type="caution">
    <text evidence="2">The sequence shown here is derived from an EMBL/GenBank/DDBJ whole genome shotgun (WGS) entry which is preliminary data.</text>
</comment>
<gene>
    <name evidence="2" type="ORF">F2Q69_00043729</name>
</gene>
<dbReference type="AlphaFoldDB" id="A0A8S9NBT3"/>
<evidence type="ECO:0000313" key="3">
    <source>
        <dbReference type="Proteomes" id="UP000712600"/>
    </source>
</evidence>